<reference evidence="1 2" key="1">
    <citation type="submission" date="2018-05" db="EMBL/GenBank/DDBJ databases">
        <title>Complete genome sequence of Flagellimonas aquimarina ECD12 isolated from seaweed Ecklonia cava.</title>
        <authorList>
            <person name="Choi S."/>
            <person name="Seong C."/>
        </authorList>
    </citation>
    <scope>NUCLEOTIDE SEQUENCE [LARGE SCALE GENOMIC DNA]</scope>
    <source>
        <strain evidence="1 2">ECD12</strain>
    </source>
</reference>
<dbReference type="InterPro" id="IPR025345">
    <property type="entry name" value="DUF4249"/>
</dbReference>
<dbReference type="AlphaFoldDB" id="A0A316L3E7"/>
<organism evidence="1 2">
    <name type="scientific">Flagellimonas aquimarina</name>
    <dbReference type="NCBI Taxonomy" id="2201895"/>
    <lineage>
        <taxon>Bacteria</taxon>
        <taxon>Pseudomonadati</taxon>
        <taxon>Bacteroidota</taxon>
        <taxon>Flavobacteriia</taxon>
        <taxon>Flavobacteriales</taxon>
        <taxon>Flavobacteriaceae</taxon>
        <taxon>Flagellimonas</taxon>
    </lineage>
</organism>
<evidence type="ECO:0000313" key="1">
    <source>
        <dbReference type="EMBL" id="PWL38743.1"/>
    </source>
</evidence>
<proteinExistence type="predicted"/>
<protein>
    <recommendedName>
        <fullName evidence="3">DUF4249 domain-containing protein</fullName>
    </recommendedName>
</protein>
<dbReference type="PROSITE" id="PS51257">
    <property type="entry name" value="PROKAR_LIPOPROTEIN"/>
    <property type="match status" value="1"/>
</dbReference>
<keyword evidence="2" id="KW-1185">Reference proteome</keyword>
<accession>A0A316L3E7</accession>
<evidence type="ECO:0008006" key="3">
    <source>
        <dbReference type="Google" id="ProtNLM"/>
    </source>
</evidence>
<dbReference type="RefSeq" id="WP_109662915.1">
    <property type="nucleotide sequence ID" value="NZ_QGEG01000002.1"/>
</dbReference>
<dbReference type="EMBL" id="QGEG01000002">
    <property type="protein sequence ID" value="PWL38743.1"/>
    <property type="molecule type" value="Genomic_DNA"/>
</dbReference>
<sequence length="407" mass="46134">MKLLKIHSCFLVVISVALLSFGCVEEFIPKTAEFNDILVVEANVTNEMKHHKIYLNRTYSFEDETAFAETNAQVMILEDSNNQYMFEESEPGVYTSVNPFNVLSGASYELKIAMKDGSSFSSDQMTLPQGSAIDSLYAERITNDFGEEGMAIYVDNINAQDDSKNFRYEYIETYKVIAPDWNSVALVNIPQPVCPRVIKTGREREERICYTSDSSNGIILASTDSFDENRVKRFLVRFVDRNNYILSHRYSILVKQYVQSNAAHSFYEALKQFSSSESLFSETQPGFLEGNLHSDDNLNRKVLGYFDVSKVSEKRIYFDYEDYFPGEELPPYADPCQRAAPKIAAGHSSEPRCILPVLVEMDLVRYVTDNPDYTGPQSEGGPFITVPRICGDCTVLGSTEIPAFWEE</sequence>
<gene>
    <name evidence="1" type="ORF">DKG77_10885</name>
</gene>
<dbReference type="Pfam" id="PF14054">
    <property type="entry name" value="DUF4249"/>
    <property type="match status" value="1"/>
</dbReference>
<comment type="caution">
    <text evidence="1">The sequence shown here is derived from an EMBL/GenBank/DDBJ whole genome shotgun (WGS) entry which is preliminary data.</text>
</comment>
<dbReference type="OrthoDB" id="1062680at2"/>
<evidence type="ECO:0000313" key="2">
    <source>
        <dbReference type="Proteomes" id="UP000245762"/>
    </source>
</evidence>
<dbReference type="Proteomes" id="UP000245762">
    <property type="component" value="Unassembled WGS sequence"/>
</dbReference>
<name>A0A316L3E7_9FLAO</name>